<protein>
    <submittedName>
        <fullName evidence="1">Uncharacterized protein</fullName>
    </submittedName>
</protein>
<evidence type="ECO:0000313" key="1">
    <source>
        <dbReference type="EMBL" id="CEA04267.1"/>
    </source>
</evidence>
<accession>A0A078MFS4</accession>
<proteinExistence type="predicted"/>
<sequence>MSNQIIFDNGGAEAIKGFNFQKANLILIAINNYLKENFQIYIEAEDDIVVSYTGYKTYIQVKKQKHSISTLTKKKTKKIKNSEGEEITIYEDSILEKNLMNGSDADTFKIIVKEIATTDLKKFQEVKSGNIFNSNFSPNQNTNTILKSKIPNYNRNKIDRLFINISPISDELAEAIKYLIGCLSEKNISVDNRQGRAIIAELSLTIDEKADVIVQSPNHYELKALDSQYLSTILITSQKLKYFDEILSILGYTHLKNKSIKKARLNIELSYTTLKDRVREFIKNMPNIEDIPETNIIESVLQEFNTPDITSSVFRKLNLSHLLIKM</sequence>
<reference evidence="1" key="1">
    <citation type="submission" date="2014-07" db="EMBL/GenBank/DDBJ databases">
        <authorList>
            <person name="Urmite Genomes Urmite Genomes"/>
        </authorList>
    </citation>
    <scope>NUCLEOTIDE SEQUENCE</scope>
    <source>
        <strain evidence="1">13S34_air</strain>
    </source>
</reference>
<name>A0A078MFS4_9BACL</name>
<dbReference type="HOGENOM" id="CLU_852056_0_0_9"/>
<organism evidence="1">
    <name type="scientific">Metalysinibacillus saudimassiliensis</name>
    <dbReference type="NCBI Taxonomy" id="1461583"/>
    <lineage>
        <taxon>Bacteria</taxon>
        <taxon>Bacillati</taxon>
        <taxon>Bacillota</taxon>
        <taxon>Bacilli</taxon>
        <taxon>Bacillales</taxon>
        <taxon>Caryophanaceae</taxon>
        <taxon>Metalysinibacillus</taxon>
    </lineage>
</organism>
<gene>
    <name evidence="1" type="ORF">BN1050_01911</name>
</gene>
<dbReference type="AlphaFoldDB" id="A0A078MFS4"/>
<dbReference type="PATRIC" id="fig|1461583.4.peg.1835"/>
<dbReference type="EMBL" id="LN483075">
    <property type="protein sequence ID" value="CEA04267.1"/>
    <property type="molecule type" value="Genomic_DNA"/>
</dbReference>